<gene>
    <name evidence="1" type="ORF">RDWZM_002598</name>
</gene>
<evidence type="ECO:0000313" key="1">
    <source>
        <dbReference type="EMBL" id="KAJ6224053.1"/>
    </source>
</evidence>
<dbReference type="AlphaFoldDB" id="A0A9Q0MFB3"/>
<sequence length="164" mass="18606">MKFLRPFSLTWPLITNIADDLVRNDDNVEMKFHNSDNAHLILKGLDAISSITYQRKSDKPAIKYVVMELAPDNTTEFIERYVIFNYQKKDQTTQPRVKVLYQGPGAKEGTSVTAFASTEHIADQVARTEHLRFGPWQLKTSTIGQKIVESNGIRSIIILRLAGV</sequence>
<comment type="caution">
    <text evidence="1">The sequence shown here is derived from an EMBL/GenBank/DDBJ whole genome shotgun (WGS) entry which is preliminary data.</text>
</comment>
<name>A0A9Q0MFB3_BLOTA</name>
<keyword evidence="2" id="KW-1185">Reference proteome</keyword>
<dbReference type="EMBL" id="JAPWDV010000001">
    <property type="protein sequence ID" value="KAJ6224053.1"/>
    <property type="molecule type" value="Genomic_DNA"/>
</dbReference>
<protein>
    <submittedName>
        <fullName evidence="1">Uncharacterized protein</fullName>
    </submittedName>
</protein>
<accession>A0A9Q0MFB3</accession>
<proteinExistence type="predicted"/>
<dbReference type="Proteomes" id="UP001142055">
    <property type="component" value="Chromosome 1"/>
</dbReference>
<evidence type="ECO:0000313" key="2">
    <source>
        <dbReference type="Proteomes" id="UP001142055"/>
    </source>
</evidence>
<organism evidence="1 2">
    <name type="scientific">Blomia tropicalis</name>
    <name type="common">Mite</name>
    <dbReference type="NCBI Taxonomy" id="40697"/>
    <lineage>
        <taxon>Eukaryota</taxon>
        <taxon>Metazoa</taxon>
        <taxon>Ecdysozoa</taxon>
        <taxon>Arthropoda</taxon>
        <taxon>Chelicerata</taxon>
        <taxon>Arachnida</taxon>
        <taxon>Acari</taxon>
        <taxon>Acariformes</taxon>
        <taxon>Sarcoptiformes</taxon>
        <taxon>Astigmata</taxon>
        <taxon>Glycyphagoidea</taxon>
        <taxon>Echimyopodidae</taxon>
        <taxon>Blomia</taxon>
    </lineage>
</organism>
<reference evidence="1" key="1">
    <citation type="submission" date="2022-12" db="EMBL/GenBank/DDBJ databases">
        <title>Genome assemblies of Blomia tropicalis.</title>
        <authorList>
            <person name="Cui Y."/>
        </authorList>
    </citation>
    <scope>NUCLEOTIDE SEQUENCE</scope>
    <source>
        <tissue evidence="1">Adult mites</tissue>
    </source>
</reference>